<dbReference type="EMBL" id="AVOT02061979">
    <property type="protein sequence ID" value="MBW0555098.1"/>
    <property type="molecule type" value="Genomic_DNA"/>
</dbReference>
<feature type="compositionally biased region" description="Acidic residues" evidence="1">
    <location>
        <begin position="61"/>
        <end position="76"/>
    </location>
</feature>
<evidence type="ECO:0000256" key="1">
    <source>
        <dbReference type="SAM" id="MobiDB-lite"/>
    </source>
</evidence>
<keyword evidence="2" id="KW-1133">Transmembrane helix</keyword>
<reference evidence="3" key="1">
    <citation type="submission" date="2021-03" db="EMBL/GenBank/DDBJ databases">
        <title>Draft genome sequence of rust myrtle Austropuccinia psidii MF-1, a brazilian biotype.</title>
        <authorList>
            <person name="Quecine M.C."/>
            <person name="Pachon D.M.R."/>
            <person name="Bonatelli M.L."/>
            <person name="Correr F.H."/>
            <person name="Franceschini L.M."/>
            <person name="Leite T.F."/>
            <person name="Margarido G.R.A."/>
            <person name="Almeida C.A."/>
            <person name="Ferrarezi J.A."/>
            <person name="Labate C.A."/>
        </authorList>
    </citation>
    <scope>NUCLEOTIDE SEQUENCE</scope>
    <source>
        <strain evidence="3">MF-1</strain>
    </source>
</reference>
<keyword evidence="2" id="KW-0812">Transmembrane</keyword>
<accession>A0A9Q3J2Q6</accession>
<evidence type="ECO:0000313" key="3">
    <source>
        <dbReference type="EMBL" id="MBW0555098.1"/>
    </source>
</evidence>
<dbReference type="Proteomes" id="UP000765509">
    <property type="component" value="Unassembled WGS sequence"/>
</dbReference>
<protein>
    <submittedName>
        <fullName evidence="3">Uncharacterized protein</fullName>
    </submittedName>
</protein>
<name>A0A9Q3J2Q6_9BASI</name>
<feature type="region of interest" description="Disordered" evidence="1">
    <location>
        <begin position="30"/>
        <end position="115"/>
    </location>
</feature>
<feature type="compositionally biased region" description="Polar residues" evidence="1">
    <location>
        <begin position="88"/>
        <end position="108"/>
    </location>
</feature>
<sequence length="115" mass="12391">MCRWYLGYTIGVWYFGCHACALVLSHRLTGRGPRRSSSFSGMVGRLPGLSGTTFKGPVQNGEEEDENSVEEEESDGTEGVLAPVGAFQGTQKPTLAQSNKPSSHQSEPSLLAIMQ</sequence>
<gene>
    <name evidence="3" type="ORF">O181_094813</name>
</gene>
<dbReference type="AlphaFoldDB" id="A0A9Q3J2Q6"/>
<comment type="caution">
    <text evidence="3">The sequence shown here is derived from an EMBL/GenBank/DDBJ whole genome shotgun (WGS) entry which is preliminary data.</text>
</comment>
<keyword evidence="2" id="KW-0472">Membrane</keyword>
<evidence type="ECO:0000256" key="2">
    <source>
        <dbReference type="SAM" id="Phobius"/>
    </source>
</evidence>
<organism evidence="3 4">
    <name type="scientific">Austropuccinia psidii MF-1</name>
    <dbReference type="NCBI Taxonomy" id="1389203"/>
    <lineage>
        <taxon>Eukaryota</taxon>
        <taxon>Fungi</taxon>
        <taxon>Dikarya</taxon>
        <taxon>Basidiomycota</taxon>
        <taxon>Pucciniomycotina</taxon>
        <taxon>Pucciniomycetes</taxon>
        <taxon>Pucciniales</taxon>
        <taxon>Sphaerophragmiaceae</taxon>
        <taxon>Austropuccinia</taxon>
    </lineage>
</organism>
<keyword evidence="4" id="KW-1185">Reference proteome</keyword>
<proteinExistence type="predicted"/>
<evidence type="ECO:0000313" key="4">
    <source>
        <dbReference type="Proteomes" id="UP000765509"/>
    </source>
</evidence>
<feature type="transmembrane region" description="Helical" evidence="2">
    <location>
        <begin position="6"/>
        <end position="25"/>
    </location>
</feature>